<dbReference type="SMART" id="SM00267">
    <property type="entry name" value="GGDEF"/>
    <property type="match status" value="1"/>
</dbReference>
<dbReference type="EMBL" id="CP165718">
    <property type="protein sequence ID" value="XDV09291.1"/>
    <property type="molecule type" value="Genomic_DNA"/>
</dbReference>
<dbReference type="GO" id="GO:0006935">
    <property type="term" value="P:chemotaxis"/>
    <property type="evidence" value="ECO:0007669"/>
    <property type="project" value="UniProtKB-UniRule"/>
</dbReference>
<keyword evidence="2" id="KW-0145">Chemotaxis</keyword>
<dbReference type="InterPro" id="IPR035919">
    <property type="entry name" value="EAL_sf"/>
</dbReference>
<dbReference type="PROSITE" id="PS50113">
    <property type="entry name" value="PAC"/>
    <property type="match status" value="1"/>
</dbReference>
<keyword evidence="3" id="KW-0175">Coiled coil</keyword>
<sequence>MAAHGKPMIVIGIGASAGGLEAVSALIHDLDAKLPACYVVLQHLSPTHKSMMPEILARETNLSVMSLQRSTKPRSGTIYVVPPNSNAIYQDGRIELTPVKPEISPKPSVNLFFKTLAEEMGDRAIGVVLSGTGSDGTLGLRAIQAEGGVTIAQDPATAKYAGMPQSAIDAGCADFVLTPAAIAAQMPEFIRMHLSDDNSISEQVLERVVELLKERKQLDFSGYKTGTMARRIQRRIVATGTGRVKDYLHLLQEHATELDELARDILISVTSFFRDKEAFESFNGLLKQHLQHHQQQELRIWIAGCATGEEAYSVAMLAAEALQHLDQPPGVVIFATDLDEEALRIARRGVYPAGALADISPRLLERYFKPYNDQFEVSKKLRDMVVFAKHNLVSDPPFMRVDFITCRNVLIYFSPQLQRKVLQRFHFALANDGVLFLGRSESISHAEEFFSVSHRRDRLYSKSPEVTVTPELTQAPTSAKPKSSNVMKVDAQQLLQHLHHWLRHVPAAAVVCQADGIVVRALGRVDRFFKQGPAAERLTDLPLAAVELQQPLSDVGLNAIAKALQGLALKDIIHPRFKAELGNLLSNYDWTAERMLGHIHHVAGEHWQLMVMPLAHAQTKLFMVTVLPAFMPNAREQAQELTRNSAATQQLLQDELFATREHLQAMVEELASSNEEMQSLNEEMQASNEELQATNEELEAANEELQATNEELISLNQELNVKTTELIALNDEYAHVYDALEFPLLVFDTDGKLLRYNAAAQRRLALRGNMIGRDFAKLKLPHFIQNDAIKLFEQAYSEGDTAQQVVHSQQEVVQVTVTPGLNRRGDVYAVLVTLIDVTEITRTQEQLQASQHQLARIMENTTMILALKSLNGEYSLINPSFESKFNLTADDVLGRTDFDLFPHDFAASMLECDLRAVRSLKSVTHEHHLNSQQGQQVYRTVHQALLNEQGKAYAILIEAEDITLRKKAEQQLQIAARVYEQAGEAIVVMDQQGMIQTVNSAFEHLTQLVEADALESCFWNLVHCERDAEMAVQRLTTELSQAGFWQGEVSLMQQGEKAASSVAVWLTINRIQSPELDSAAYVAVFADISNLKESQRKAEYLATHDSLTGLPNRTLLQDRLGHAIDVAKRDNSAVALLFIDLDNFKNLNDTLGHDAGDELLIQAAERLKAVVREVDTVARLGGDEFTIVLGDAALGAAERVARQALEVLSQPFVIQRHRHYMSGSIGIAIYPDDGVDTTTLIKAADTAMYRAKDNGRNRYELYKEELQSQLLRQADVENKLREALRRGDLYLAYQPKFKVAEPEHIVGAEALLRWHHNELGQVSPADFIAVAEQSNLIVDVDFYVASELIRQLAKWQQQGIDYPVMALNVSPKSFQHEGYVDLILRLLEQYKVHSLMIQIELTERTLVSQRNSELGNIERLRNAGIQLSIDDFGTGYSSMSYLKRLPLAELKIDKSFVDGLAQEANDEAIAKAILAMAQALDIRTVAEGVETKQQLDWLATYGCDYAQGYLLAKPMSADDFVKLLKGSK</sequence>
<dbReference type="InterPro" id="IPR000780">
    <property type="entry name" value="CheR_MeTrfase"/>
</dbReference>
<feature type="domain" description="PAC" evidence="5">
    <location>
        <begin position="923"/>
        <end position="974"/>
    </location>
</feature>
<dbReference type="PROSITE" id="PS50122">
    <property type="entry name" value="CHEB"/>
    <property type="match status" value="1"/>
</dbReference>
<dbReference type="Gene3D" id="3.40.50.180">
    <property type="entry name" value="Methylesterase CheB, C-terminal domain"/>
    <property type="match status" value="1"/>
</dbReference>
<dbReference type="Pfam" id="PF00563">
    <property type="entry name" value="EAL"/>
    <property type="match status" value="1"/>
</dbReference>
<feature type="active site" evidence="2">
    <location>
        <position position="16"/>
    </location>
</feature>
<dbReference type="Gene3D" id="3.40.50.150">
    <property type="entry name" value="Vaccinia Virus protein VP39"/>
    <property type="match status" value="1"/>
</dbReference>
<dbReference type="GO" id="GO:0008984">
    <property type="term" value="F:protein-glutamate methylesterase activity"/>
    <property type="evidence" value="ECO:0007669"/>
    <property type="project" value="InterPro"/>
</dbReference>
<dbReference type="CDD" id="cd01948">
    <property type="entry name" value="EAL"/>
    <property type="match status" value="1"/>
</dbReference>
<feature type="domain" description="CheR-type methyltransferase" evidence="7">
    <location>
        <begin position="193"/>
        <end position="465"/>
    </location>
</feature>
<dbReference type="InterPro" id="IPR000700">
    <property type="entry name" value="PAS-assoc_C"/>
</dbReference>
<dbReference type="Pfam" id="PF01739">
    <property type="entry name" value="CheR"/>
    <property type="match status" value="1"/>
</dbReference>
<dbReference type="SUPFAM" id="SSF47757">
    <property type="entry name" value="Chemotaxis receptor methyltransferase CheR, N-terminal domain"/>
    <property type="match status" value="1"/>
</dbReference>
<keyword evidence="2" id="KW-0378">Hydrolase</keyword>
<dbReference type="GO" id="GO:0008757">
    <property type="term" value="F:S-adenosylmethionine-dependent methyltransferase activity"/>
    <property type="evidence" value="ECO:0007669"/>
    <property type="project" value="InterPro"/>
</dbReference>
<dbReference type="RefSeq" id="WP_369742768.1">
    <property type="nucleotide sequence ID" value="NZ_CP165718.1"/>
</dbReference>
<proteinExistence type="predicted"/>
<dbReference type="PANTHER" id="PTHR44757">
    <property type="entry name" value="DIGUANYLATE CYCLASE DGCP"/>
    <property type="match status" value="1"/>
</dbReference>
<comment type="cofactor">
    <cofactor evidence="1">
        <name>Mg(2+)</name>
        <dbReference type="ChEBI" id="CHEBI:18420"/>
    </cofactor>
</comment>
<dbReference type="Pfam" id="PF00990">
    <property type="entry name" value="GGDEF"/>
    <property type="match status" value="1"/>
</dbReference>
<evidence type="ECO:0000256" key="2">
    <source>
        <dbReference type="PROSITE-ProRule" id="PRU00050"/>
    </source>
</evidence>
<dbReference type="NCBIfam" id="TIGR00254">
    <property type="entry name" value="GGDEF"/>
    <property type="match status" value="1"/>
</dbReference>
<evidence type="ECO:0000256" key="1">
    <source>
        <dbReference type="ARBA" id="ARBA00001946"/>
    </source>
</evidence>
<dbReference type="NCBIfam" id="TIGR00229">
    <property type="entry name" value="sensory_box"/>
    <property type="match status" value="2"/>
</dbReference>
<dbReference type="Pfam" id="PF13188">
    <property type="entry name" value="PAS_8"/>
    <property type="match status" value="1"/>
</dbReference>
<dbReference type="Pfam" id="PF08448">
    <property type="entry name" value="PAS_4"/>
    <property type="match status" value="2"/>
</dbReference>
<dbReference type="InterPro" id="IPR029787">
    <property type="entry name" value="Nucleotide_cyclase"/>
</dbReference>
<dbReference type="SMART" id="SM00091">
    <property type="entry name" value="PAS"/>
    <property type="match status" value="3"/>
</dbReference>
<dbReference type="Pfam" id="PF01339">
    <property type="entry name" value="CheB_methylest"/>
    <property type="match status" value="1"/>
</dbReference>
<dbReference type="PRINTS" id="PR00996">
    <property type="entry name" value="CHERMTFRASE"/>
</dbReference>
<dbReference type="CDD" id="cd00130">
    <property type="entry name" value="PAS"/>
    <property type="match status" value="2"/>
</dbReference>
<feature type="domain" description="EAL" evidence="8">
    <location>
        <begin position="1273"/>
        <end position="1528"/>
    </location>
</feature>
<dbReference type="CDD" id="cd16434">
    <property type="entry name" value="CheB-CheR_fusion"/>
    <property type="match status" value="1"/>
</dbReference>
<dbReference type="CDD" id="cd01949">
    <property type="entry name" value="GGDEF"/>
    <property type="match status" value="1"/>
</dbReference>
<dbReference type="FunFam" id="3.30.70.270:FF:000001">
    <property type="entry name" value="Diguanylate cyclase domain protein"/>
    <property type="match status" value="1"/>
</dbReference>
<dbReference type="InterPro" id="IPR000014">
    <property type="entry name" value="PAS"/>
</dbReference>
<feature type="domain" description="PAS" evidence="4">
    <location>
        <begin position="850"/>
        <end position="901"/>
    </location>
</feature>
<protein>
    <submittedName>
        <fullName evidence="10">EAL domain-containing protein</fullName>
    </submittedName>
</protein>
<dbReference type="InterPro" id="IPR035909">
    <property type="entry name" value="CheB_C"/>
</dbReference>
<evidence type="ECO:0000259" key="9">
    <source>
        <dbReference type="PROSITE" id="PS50887"/>
    </source>
</evidence>
<dbReference type="InterPro" id="IPR000160">
    <property type="entry name" value="GGDEF_dom"/>
</dbReference>
<dbReference type="SUPFAM" id="SSF141868">
    <property type="entry name" value="EAL domain-like"/>
    <property type="match status" value="1"/>
</dbReference>
<feature type="domain" description="CheB-type methylesterase" evidence="6">
    <location>
        <begin position="7"/>
        <end position="193"/>
    </location>
</feature>
<feature type="coiled-coil region" evidence="3">
    <location>
        <begin position="660"/>
        <end position="732"/>
    </location>
</feature>
<dbReference type="InterPro" id="IPR022642">
    <property type="entry name" value="CheR_C"/>
</dbReference>
<evidence type="ECO:0000256" key="3">
    <source>
        <dbReference type="SAM" id="Coils"/>
    </source>
</evidence>
<name>A0AB39X7U3_9GAMM</name>
<dbReference type="SUPFAM" id="SSF55785">
    <property type="entry name" value="PYP-like sensor domain (PAS domain)"/>
    <property type="match status" value="3"/>
</dbReference>
<dbReference type="InterPro" id="IPR001633">
    <property type="entry name" value="EAL_dom"/>
</dbReference>
<dbReference type="SMART" id="SM00052">
    <property type="entry name" value="EAL"/>
    <property type="match status" value="1"/>
</dbReference>
<dbReference type="InterPro" id="IPR013656">
    <property type="entry name" value="PAS_4"/>
</dbReference>
<dbReference type="InterPro" id="IPR022641">
    <property type="entry name" value="CheR_N"/>
</dbReference>
<dbReference type="SUPFAM" id="SSF55073">
    <property type="entry name" value="Nucleotide cyclase"/>
    <property type="match status" value="1"/>
</dbReference>
<feature type="active site" evidence="2">
    <location>
        <position position="135"/>
    </location>
</feature>
<dbReference type="InterPro" id="IPR052155">
    <property type="entry name" value="Biofilm_reg_signaling"/>
</dbReference>
<feature type="active site" evidence="2">
    <location>
        <position position="43"/>
    </location>
</feature>
<dbReference type="PROSITE" id="PS50887">
    <property type="entry name" value="GGDEF"/>
    <property type="match status" value="1"/>
</dbReference>
<evidence type="ECO:0000259" key="8">
    <source>
        <dbReference type="PROSITE" id="PS50883"/>
    </source>
</evidence>
<gene>
    <name evidence="10" type="ORF">AB8S08_11100</name>
</gene>
<evidence type="ECO:0000259" key="4">
    <source>
        <dbReference type="PROSITE" id="PS50112"/>
    </source>
</evidence>
<organism evidence="10">
    <name type="scientific">Pseudidiomarina sp. PP-1MA</name>
    <dbReference type="NCBI Taxonomy" id="3237706"/>
    <lineage>
        <taxon>Bacteria</taxon>
        <taxon>Pseudomonadati</taxon>
        <taxon>Pseudomonadota</taxon>
        <taxon>Gammaproteobacteria</taxon>
        <taxon>Alteromonadales</taxon>
        <taxon>Idiomarinaceae</taxon>
        <taxon>Pseudidiomarina</taxon>
    </lineage>
</organism>
<evidence type="ECO:0000259" key="7">
    <source>
        <dbReference type="PROSITE" id="PS50123"/>
    </source>
</evidence>
<dbReference type="SUPFAM" id="SSF52738">
    <property type="entry name" value="Methylesterase CheB, C-terminal domain"/>
    <property type="match status" value="1"/>
</dbReference>
<dbReference type="PROSITE" id="PS50123">
    <property type="entry name" value="CHER"/>
    <property type="match status" value="1"/>
</dbReference>
<accession>A0AB39X7U3</accession>
<evidence type="ECO:0000313" key="10">
    <source>
        <dbReference type="EMBL" id="XDV09291.1"/>
    </source>
</evidence>
<dbReference type="GO" id="GO:0000156">
    <property type="term" value="F:phosphorelay response regulator activity"/>
    <property type="evidence" value="ECO:0007669"/>
    <property type="project" value="InterPro"/>
</dbReference>
<dbReference type="Gene3D" id="3.30.70.270">
    <property type="match status" value="1"/>
</dbReference>
<dbReference type="InterPro" id="IPR029063">
    <property type="entry name" value="SAM-dependent_MTases_sf"/>
</dbReference>
<dbReference type="InterPro" id="IPR035965">
    <property type="entry name" value="PAS-like_dom_sf"/>
</dbReference>
<dbReference type="InterPro" id="IPR000673">
    <property type="entry name" value="Sig_transdc_resp-reg_Me-estase"/>
</dbReference>
<dbReference type="GO" id="GO:0005737">
    <property type="term" value="C:cytoplasm"/>
    <property type="evidence" value="ECO:0007669"/>
    <property type="project" value="InterPro"/>
</dbReference>
<feature type="domain" description="GGDEF" evidence="9">
    <location>
        <begin position="1132"/>
        <end position="1264"/>
    </location>
</feature>
<dbReference type="PROSITE" id="PS50112">
    <property type="entry name" value="PAS"/>
    <property type="match status" value="1"/>
</dbReference>
<evidence type="ECO:0000259" key="5">
    <source>
        <dbReference type="PROSITE" id="PS50113"/>
    </source>
</evidence>
<dbReference type="PROSITE" id="PS50883">
    <property type="entry name" value="EAL"/>
    <property type="match status" value="1"/>
</dbReference>
<evidence type="ECO:0000259" key="6">
    <source>
        <dbReference type="PROSITE" id="PS50122"/>
    </source>
</evidence>
<dbReference type="Gene3D" id="3.30.450.20">
    <property type="entry name" value="PAS domain"/>
    <property type="match status" value="3"/>
</dbReference>
<dbReference type="SMART" id="SM00138">
    <property type="entry name" value="MeTrc"/>
    <property type="match status" value="1"/>
</dbReference>
<dbReference type="SUPFAM" id="SSF53335">
    <property type="entry name" value="S-adenosyl-L-methionine-dependent methyltransferases"/>
    <property type="match status" value="1"/>
</dbReference>
<reference evidence="10" key="1">
    <citation type="submission" date="2024-07" db="EMBL/GenBank/DDBJ databases">
        <title>Whole genome sequence of bacterial strains from algal surface.</title>
        <authorList>
            <person name="Kumar P."/>
        </authorList>
    </citation>
    <scope>NUCLEOTIDE SEQUENCE</scope>
    <source>
        <strain evidence="10">PP-1MA</strain>
    </source>
</reference>
<dbReference type="Gene3D" id="3.20.20.450">
    <property type="entry name" value="EAL domain"/>
    <property type="match status" value="1"/>
</dbReference>
<dbReference type="Pfam" id="PF03705">
    <property type="entry name" value="CheR_N"/>
    <property type="match status" value="1"/>
</dbReference>
<dbReference type="PANTHER" id="PTHR44757:SF2">
    <property type="entry name" value="BIOFILM ARCHITECTURE MAINTENANCE PROTEIN MBAA"/>
    <property type="match status" value="1"/>
</dbReference>
<dbReference type="InterPro" id="IPR043128">
    <property type="entry name" value="Rev_trsase/Diguanyl_cyclase"/>
</dbReference>